<dbReference type="FunFam" id="1.10.510.10:FF:000275">
    <property type="entry name" value="SRSF protein kinase 2 isoform X3"/>
    <property type="match status" value="1"/>
</dbReference>
<dbReference type="Gene3D" id="1.10.510.10">
    <property type="entry name" value="Transferase(Phosphotransferase) domain 1"/>
    <property type="match status" value="1"/>
</dbReference>
<dbReference type="GO" id="GO:0050684">
    <property type="term" value="P:regulation of mRNA processing"/>
    <property type="evidence" value="ECO:0007669"/>
    <property type="project" value="TreeGrafter"/>
</dbReference>
<evidence type="ECO:0000256" key="6">
    <source>
        <dbReference type="ARBA" id="ARBA00022840"/>
    </source>
</evidence>
<dbReference type="GO" id="GO:0000245">
    <property type="term" value="P:spliceosomal complex assembly"/>
    <property type="evidence" value="ECO:0007669"/>
    <property type="project" value="TreeGrafter"/>
</dbReference>
<dbReference type="PROSITE" id="PS00108">
    <property type="entry name" value="PROTEIN_KINASE_ST"/>
    <property type="match status" value="1"/>
</dbReference>
<dbReference type="PANTHER" id="PTHR47634:SF9">
    <property type="entry name" value="PROTEIN KINASE DOMAIN-CONTAINING PROTEIN-RELATED"/>
    <property type="match status" value="1"/>
</dbReference>
<feature type="compositionally biased region" description="Polar residues" evidence="9">
    <location>
        <begin position="127"/>
        <end position="140"/>
    </location>
</feature>
<dbReference type="AlphaFoldDB" id="A0A1X2IS24"/>
<keyword evidence="4" id="KW-0547">Nucleotide-binding</keyword>
<evidence type="ECO:0000256" key="5">
    <source>
        <dbReference type="ARBA" id="ARBA00022777"/>
    </source>
</evidence>
<dbReference type="InterPro" id="IPR011009">
    <property type="entry name" value="Kinase-like_dom_sf"/>
</dbReference>
<sequence>MHSLHVYTTPTTSKHISPKFIINGTNDGNHEQDDPVLANELPSDEEDINDYSQGGYHTVQIGDTFCQDRYVIEAKMGWGYFSTVWLAKDTILNRHVALKIVKSDPHFCKSALEEIELLEQAQAKAQTSASLSPGSGVNDNTNEKHQQHQKNGHDQGHQHVAQLLHHFWHDAGQDVPGGGKHVCMVFEVLGESLLSLMKRFNYRGLPVNMVKRITRQILDGLAFLHDTCGIVHTDIKPENILIWIPDVESYLKKQKGQQARRTSSSTFLDSPSSATTTTPGTPIDMTASNRNGMKRKMKRQQKRTEDPPLTGKQIGGNRRLDEQMQSTFSSLSLDVPQQNQRSSLPVIIRSSALDITAMMDTDEDDDSWHDRITVKIVDLGNACRADGNFKHLIQTRQYRSPEVIVGMSWNDRADIWSLGCLVFELLTGDYLFDPRADSKHGKDDDHLVKVIELMRVIPRSLVIGGEYSREFFNQKGELRHAKTLRYRRLRDVLHDTYFMPPEQADSISEFLATMLEVDMTKRFSAKTLLEHEWLLS</sequence>
<protein>
    <recommendedName>
        <fullName evidence="1">non-specific serine/threonine protein kinase</fullName>
        <ecNumber evidence="1">2.7.11.1</ecNumber>
    </recommendedName>
</protein>
<evidence type="ECO:0000313" key="12">
    <source>
        <dbReference type="Proteomes" id="UP000193560"/>
    </source>
</evidence>
<dbReference type="GO" id="GO:0005524">
    <property type="term" value="F:ATP binding"/>
    <property type="evidence" value="ECO:0007669"/>
    <property type="project" value="UniProtKB-KW"/>
</dbReference>
<evidence type="ECO:0000256" key="2">
    <source>
        <dbReference type="ARBA" id="ARBA00022527"/>
    </source>
</evidence>
<reference evidence="11 12" key="1">
    <citation type="submission" date="2016-07" db="EMBL/GenBank/DDBJ databases">
        <title>Pervasive Adenine N6-methylation of Active Genes in Fungi.</title>
        <authorList>
            <consortium name="DOE Joint Genome Institute"/>
            <person name="Mondo S.J."/>
            <person name="Dannebaum R.O."/>
            <person name="Kuo R.C."/>
            <person name="Labutti K."/>
            <person name="Haridas S."/>
            <person name="Kuo A."/>
            <person name="Salamov A."/>
            <person name="Ahrendt S.R."/>
            <person name="Lipzen A."/>
            <person name="Sullivan W."/>
            <person name="Andreopoulos W.B."/>
            <person name="Clum A."/>
            <person name="Lindquist E."/>
            <person name="Daum C."/>
            <person name="Ramamoorthy G.K."/>
            <person name="Gryganskyi A."/>
            <person name="Culley D."/>
            <person name="Magnuson J.K."/>
            <person name="James T.Y."/>
            <person name="O'Malley M.A."/>
            <person name="Stajich J.E."/>
            <person name="Spatafora J.W."/>
            <person name="Visel A."/>
            <person name="Grigoriev I.V."/>
        </authorList>
    </citation>
    <scope>NUCLEOTIDE SEQUENCE [LARGE SCALE GENOMIC DNA]</scope>
    <source>
        <strain evidence="11 12">NRRL 1336</strain>
    </source>
</reference>
<evidence type="ECO:0000256" key="7">
    <source>
        <dbReference type="ARBA" id="ARBA00047899"/>
    </source>
</evidence>
<evidence type="ECO:0000256" key="8">
    <source>
        <dbReference type="ARBA" id="ARBA00048679"/>
    </source>
</evidence>
<feature type="region of interest" description="Disordered" evidence="9">
    <location>
        <begin position="126"/>
        <end position="156"/>
    </location>
</feature>
<dbReference type="SMART" id="SM00220">
    <property type="entry name" value="S_TKc"/>
    <property type="match status" value="1"/>
</dbReference>
<dbReference type="GO" id="GO:0005737">
    <property type="term" value="C:cytoplasm"/>
    <property type="evidence" value="ECO:0007669"/>
    <property type="project" value="TreeGrafter"/>
</dbReference>
<dbReference type="PANTHER" id="PTHR47634">
    <property type="entry name" value="PROTEIN KINASE DOMAIN-CONTAINING PROTEIN-RELATED"/>
    <property type="match status" value="1"/>
</dbReference>
<keyword evidence="3" id="KW-0808">Transferase</keyword>
<evidence type="ECO:0000256" key="3">
    <source>
        <dbReference type="ARBA" id="ARBA00022679"/>
    </source>
</evidence>
<keyword evidence="2" id="KW-0723">Serine/threonine-protein kinase</keyword>
<keyword evidence="12" id="KW-1185">Reference proteome</keyword>
<dbReference type="GO" id="GO:0004674">
    <property type="term" value="F:protein serine/threonine kinase activity"/>
    <property type="evidence" value="ECO:0007669"/>
    <property type="project" value="UniProtKB-KW"/>
</dbReference>
<accession>A0A1X2IS24</accession>
<evidence type="ECO:0000256" key="4">
    <source>
        <dbReference type="ARBA" id="ARBA00022741"/>
    </source>
</evidence>
<comment type="catalytic activity">
    <reaction evidence="8">
        <text>L-seryl-[protein] + ATP = O-phospho-L-seryl-[protein] + ADP + H(+)</text>
        <dbReference type="Rhea" id="RHEA:17989"/>
        <dbReference type="Rhea" id="RHEA-COMP:9863"/>
        <dbReference type="Rhea" id="RHEA-COMP:11604"/>
        <dbReference type="ChEBI" id="CHEBI:15378"/>
        <dbReference type="ChEBI" id="CHEBI:29999"/>
        <dbReference type="ChEBI" id="CHEBI:30616"/>
        <dbReference type="ChEBI" id="CHEBI:83421"/>
        <dbReference type="ChEBI" id="CHEBI:456216"/>
        <dbReference type="EC" id="2.7.11.1"/>
    </reaction>
</comment>
<feature type="compositionally biased region" description="Basic and acidic residues" evidence="9">
    <location>
        <begin position="141"/>
        <end position="156"/>
    </location>
</feature>
<evidence type="ECO:0000256" key="1">
    <source>
        <dbReference type="ARBA" id="ARBA00012513"/>
    </source>
</evidence>
<dbReference type="Pfam" id="PF00069">
    <property type="entry name" value="Pkinase"/>
    <property type="match status" value="2"/>
</dbReference>
<dbReference type="Gene3D" id="3.30.200.20">
    <property type="entry name" value="Phosphorylase Kinase, domain 1"/>
    <property type="match status" value="1"/>
</dbReference>
<organism evidence="11 12">
    <name type="scientific">Absidia repens</name>
    <dbReference type="NCBI Taxonomy" id="90262"/>
    <lineage>
        <taxon>Eukaryota</taxon>
        <taxon>Fungi</taxon>
        <taxon>Fungi incertae sedis</taxon>
        <taxon>Mucoromycota</taxon>
        <taxon>Mucoromycotina</taxon>
        <taxon>Mucoromycetes</taxon>
        <taxon>Mucorales</taxon>
        <taxon>Cunninghamellaceae</taxon>
        <taxon>Absidia</taxon>
    </lineage>
</organism>
<evidence type="ECO:0000256" key="9">
    <source>
        <dbReference type="SAM" id="MobiDB-lite"/>
    </source>
</evidence>
<dbReference type="STRING" id="90262.A0A1X2IS24"/>
<dbReference type="InterPro" id="IPR000719">
    <property type="entry name" value="Prot_kinase_dom"/>
</dbReference>
<dbReference type="Proteomes" id="UP000193560">
    <property type="component" value="Unassembled WGS sequence"/>
</dbReference>
<dbReference type="OrthoDB" id="2649at2759"/>
<proteinExistence type="predicted"/>
<gene>
    <name evidence="11" type="ORF">BCR42DRAFT_191324</name>
</gene>
<dbReference type="EC" id="2.7.11.1" evidence="1"/>
<feature type="domain" description="Protein kinase" evidence="10">
    <location>
        <begin position="70"/>
        <end position="534"/>
    </location>
</feature>
<dbReference type="InterPro" id="IPR008271">
    <property type="entry name" value="Ser/Thr_kinase_AS"/>
</dbReference>
<comment type="catalytic activity">
    <reaction evidence="7">
        <text>L-threonyl-[protein] + ATP = O-phospho-L-threonyl-[protein] + ADP + H(+)</text>
        <dbReference type="Rhea" id="RHEA:46608"/>
        <dbReference type="Rhea" id="RHEA-COMP:11060"/>
        <dbReference type="Rhea" id="RHEA-COMP:11605"/>
        <dbReference type="ChEBI" id="CHEBI:15378"/>
        <dbReference type="ChEBI" id="CHEBI:30013"/>
        <dbReference type="ChEBI" id="CHEBI:30616"/>
        <dbReference type="ChEBI" id="CHEBI:61977"/>
        <dbReference type="ChEBI" id="CHEBI:456216"/>
        <dbReference type="EC" id="2.7.11.1"/>
    </reaction>
</comment>
<dbReference type="EMBL" id="MCGE01000005">
    <property type="protein sequence ID" value="ORZ21321.1"/>
    <property type="molecule type" value="Genomic_DNA"/>
</dbReference>
<feature type="compositionally biased region" description="Basic residues" evidence="9">
    <location>
        <begin position="292"/>
        <end position="301"/>
    </location>
</feature>
<dbReference type="GO" id="GO:0005634">
    <property type="term" value="C:nucleus"/>
    <property type="evidence" value="ECO:0007669"/>
    <property type="project" value="TreeGrafter"/>
</dbReference>
<comment type="caution">
    <text evidence="11">The sequence shown here is derived from an EMBL/GenBank/DDBJ whole genome shotgun (WGS) entry which is preliminary data.</text>
</comment>
<feature type="compositionally biased region" description="Low complexity" evidence="9">
    <location>
        <begin position="262"/>
        <end position="282"/>
    </location>
</feature>
<dbReference type="PROSITE" id="PS50011">
    <property type="entry name" value="PROTEIN_KINASE_DOM"/>
    <property type="match status" value="1"/>
</dbReference>
<evidence type="ECO:0000259" key="10">
    <source>
        <dbReference type="PROSITE" id="PS50011"/>
    </source>
</evidence>
<evidence type="ECO:0000313" key="11">
    <source>
        <dbReference type="EMBL" id="ORZ21321.1"/>
    </source>
</evidence>
<dbReference type="SUPFAM" id="SSF56112">
    <property type="entry name" value="Protein kinase-like (PK-like)"/>
    <property type="match status" value="1"/>
</dbReference>
<keyword evidence="5 11" id="KW-0418">Kinase</keyword>
<name>A0A1X2IS24_9FUNG</name>
<dbReference type="InterPro" id="IPR051334">
    <property type="entry name" value="SRPK"/>
</dbReference>
<keyword evidence="6" id="KW-0067">ATP-binding</keyword>
<feature type="region of interest" description="Disordered" evidence="9">
    <location>
        <begin position="255"/>
        <end position="318"/>
    </location>
</feature>